<dbReference type="SUPFAM" id="SSF48371">
    <property type="entry name" value="ARM repeat"/>
    <property type="match status" value="1"/>
</dbReference>
<organism evidence="1 2">
    <name type="scientific">Lysobacter enzymogenes</name>
    <dbReference type="NCBI Taxonomy" id="69"/>
    <lineage>
        <taxon>Bacteria</taxon>
        <taxon>Pseudomonadati</taxon>
        <taxon>Pseudomonadota</taxon>
        <taxon>Gammaproteobacteria</taxon>
        <taxon>Lysobacterales</taxon>
        <taxon>Lysobacteraceae</taxon>
        <taxon>Lysobacter</taxon>
    </lineage>
</organism>
<gene>
    <name evidence="1" type="ORF">GLE_0370</name>
</gene>
<evidence type="ECO:0000313" key="1">
    <source>
        <dbReference type="EMBL" id="ALN55728.1"/>
    </source>
</evidence>
<dbReference type="InterPro" id="IPR011989">
    <property type="entry name" value="ARM-like"/>
</dbReference>
<proteinExistence type="predicted"/>
<dbReference type="Gene3D" id="1.25.10.10">
    <property type="entry name" value="Leucine-rich Repeat Variant"/>
    <property type="match status" value="1"/>
</dbReference>
<dbReference type="PATRIC" id="fig|69.6.peg.367"/>
<evidence type="ECO:0008006" key="3">
    <source>
        <dbReference type="Google" id="ProtNLM"/>
    </source>
</evidence>
<dbReference type="AlphaFoldDB" id="A0A0S2DB07"/>
<reference evidence="1 2" key="1">
    <citation type="submission" date="2015-11" db="EMBL/GenBank/DDBJ databases">
        <title>Genome sequences of Lysobacter enzymogenes strain C3 and Lysobacter antibioticus ATCC 29479.</title>
        <authorList>
            <person name="Kobayashi D.Y."/>
        </authorList>
    </citation>
    <scope>NUCLEOTIDE SEQUENCE [LARGE SCALE GENOMIC DNA]</scope>
    <source>
        <strain evidence="1 2">C3</strain>
    </source>
</reference>
<evidence type="ECO:0000313" key="2">
    <source>
        <dbReference type="Proteomes" id="UP000061569"/>
    </source>
</evidence>
<sequence length="193" mass="20728">MPSDTLTRAALLGVLNCSDGASRAKSQSCLGELAQFPISDPDVRDTVLAHLAATRDPSRREQVIAAMTPTPLPADQLAPLLAQIRSLRTADEPYIRAAGLVHLAQWDRSAAIEQPLREGLDDADPEVVRSAITAVSVSNARSDELKQTLLLIASDSPPESELRDAAVAALRDFSFDAREYAIYRSAAARSRAP</sequence>
<accession>A0A0S2DB07</accession>
<protein>
    <recommendedName>
        <fullName evidence="3">HEAT repeat domain-containing protein</fullName>
    </recommendedName>
</protein>
<name>A0A0S2DB07_LYSEN</name>
<dbReference type="InterPro" id="IPR016024">
    <property type="entry name" value="ARM-type_fold"/>
</dbReference>
<dbReference type="Proteomes" id="UP000061569">
    <property type="component" value="Chromosome"/>
</dbReference>
<dbReference type="EMBL" id="CP013140">
    <property type="protein sequence ID" value="ALN55728.1"/>
    <property type="molecule type" value="Genomic_DNA"/>
</dbReference>
<dbReference type="KEGG" id="lez:GLE_0370"/>